<accession>A0AC61MU82</accession>
<sequence length="228" mass="25133">MNNKKRILVINPNSSKKMTADIAHTLEKLKIENLIYELISCKDSPEFLESFKDYVDASFNVVKLLEKTPNKDFDGYLLACMGDPGIYALKEIVKAPIIGIAEAAISTSLLLGFKFSILAASKKAKYMMESMVLKYGLNERLASVEYINSNIEGIMKSEEFLIDSLKTGAKKAQLKGAEVLILGCAAMTALPNDLVTEIPILDPIKNGVFLLESIINNELNISKAGLYM</sequence>
<keyword evidence="2" id="KW-1185">Reference proteome</keyword>
<dbReference type="Proteomes" id="UP000595814">
    <property type="component" value="Chromosome"/>
</dbReference>
<proteinExistence type="predicted"/>
<reference evidence="1 2" key="1">
    <citation type="journal article" date="2022" name="Int. J. Syst. Evol. Microbiol.">
        <title>Miniphocaeibacter halophilus sp. nov., an ammonium-tolerant acetate-producing bacterium isolated from a biogas system.</title>
        <authorList>
            <person name="Schnurer A."/>
            <person name="Singh A."/>
            <person name="Bi S."/>
            <person name="Qiao W."/>
            <person name="Westerholm M."/>
        </authorList>
    </citation>
    <scope>NUCLEOTIDE SEQUENCE [LARGE SCALE GENOMIC DNA]</scope>
    <source>
        <strain evidence="1 2">AMB_01</strain>
    </source>
</reference>
<gene>
    <name evidence="1" type="ORF">JFY71_06285</name>
</gene>
<evidence type="ECO:0000313" key="1">
    <source>
        <dbReference type="EMBL" id="QQK06953.1"/>
    </source>
</evidence>
<name>A0AC61MU82_9FIRM</name>
<dbReference type="EMBL" id="CP066744">
    <property type="protein sequence ID" value="QQK06953.1"/>
    <property type="molecule type" value="Genomic_DNA"/>
</dbReference>
<organism evidence="1 2">
    <name type="scientific">Miniphocaeibacter halophilus</name>
    <dbReference type="NCBI Taxonomy" id="2931922"/>
    <lineage>
        <taxon>Bacteria</taxon>
        <taxon>Bacillati</taxon>
        <taxon>Bacillota</taxon>
        <taxon>Tissierellia</taxon>
        <taxon>Tissierellales</taxon>
        <taxon>Peptoniphilaceae</taxon>
        <taxon>Miniphocaeibacter</taxon>
    </lineage>
</organism>
<protein>
    <submittedName>
        <fullName evidence="1">Uncharacterized protein</fullName>
    </submittedName>
</protein>
<evidence type="ECO:0000313" key="2">
    <source>
        <dbReference type="Proteomes" id="UP000595814"/>
    </source>
</evidence>